<feature type="domain" description="CN hydrolase" evidence="10">
    <location>
        <begin position="229"/>
        <end position="479"/>
    </location>
</feature>
<dbReference type="InterPro" id="IPR045378">
    <property type="entry name" value="LNT_N"/>
</dbReference>
<organism evidence="11 12">
    <name type="scientific">Tolumonas osonensis</name>
    <dbReference type="NCBI Taxonomy" id="675874"/>
    <lineage>
        <taxon>Bacteria</taxon>
        <taxon>Pseudomonadati</taxon>
        <taxon>Pseudomonadota</taxon>
        <taxon>Gammaproteobacteria</taxon>
        <taxon>Aeromonadales</taxon>
        <taxon>Aeromonadaceae</taxon>
        <taxon>Tolumonas</taxon>
    </lineage>
</organism>
<dbReference type="PANTHER" id="PTHR38686:SF1">
    <property type="entry name" value="APOLIPOPROTEIN N-ACYLTRANSFERASE"/>
    <property type="match status" value="1"/>
</dbReference>
<dbReference type="PROSITE" id="PS50263">
    <property type="entry name" value="CN_HYDROLASE"/>
    <property type="match status" value="1"/>
</dbReference>
<evidence type="ECO:0000256" key="3">
    <source>
        <dbReference type="ARBA" id="ARBA00022475"/>
    </source>
</evidence>
<feature type="transmembrane region" description="Helical" evidence="9">
    <location>
        <begin position="196"/>
        <end position="212"/>
    </location>
</feature>
<dbReference type="EC" id="2.3.1.269" evidence="9"/>
<comment type="catalytic activity">
    <reaction evidence="9">
        <text>N-terminal S-1,2-diacyl-sn-glyceryl-L-cysteinyl-[lipoprotein] + a glycerophospholipid = N-acyl-S-1,2-diacyl-sn-glyceryl-L-cysteinyl-[lipoprotein] + a 2-acyl-sn-glycero-3-phospholipid + H(+)</text>
        <dbReference type="Rhea" id="RHEA:48228"/>
        <dbReference type="Rhea" id="RHEA-COMP:14681"/>
        <dbReference type="Rhea" id="RHEA-COMP:14684"/>
        <dbReference type="ChEBI" id="CHEBI:15378"/>
        <dbReference type="ChEBI" id="CHEBI:136912"/>
        <dbReference type="ChEBI" id="CHEBI:140656"/>
        <dbReference type="ChEBI" id="CHEBI:140657"/>
        <dbReference type="ChEBI" id="CHEBI:140660"/>
        <dbReference type="EC" id="2.3.1.269"/>
    </reaction>
</comment>
<comment type="function">
    <text evidence="9">Catalyzes the phospholipid dependent N-acylation of the N-terminal cysteine of apolipoprotein, the last step in lipoprotein maturation.</text>
</comment>
<dbReference type="Proteomes" id="UP000585721">
    <property type="component" value="Unassembled WGS sequence"/>
</dbReference>
<evidence type="ECO:0000259" key="10">
    <source>
        <dbReference type="PROSITE" id="PS50263"/>
    </source>
</evidence>
<reference evidence="11 12" key="1">
    <citation type="submission" date="2020-08" db="EMBL/GenBank/DDBJ databases">
        <title>Genomic Encyclopedia of Type Strains, Phase IV (KMG-IV): sequencing the most valuable type-strain genomes for metagenomic binning, comparative biology and taxonomic classification.</title>
        <authorList>
            <person name="Goeker M."/>
        </authorList>
    </citation>
    <scope>NUCLEOTIDE SEQUENCE [LARGE SCALE GENOMIC DNA]</scope>
    <source>
        <strain evidence="11 12">DSM 22975</strain>
    </source>
</reference>
<feature type="transmembrane region" description="Helical" evidence="9">
    <location>
        <begin position="128"/>
        <end position="147"/>
    </location>
</feature>
<keyword evidence="11" id="KW-0449">Lipoprotein</keyword>
<evidence type="ECO:0000256" key="9">
    <source>
        <dbReference type="HAMAP-Rule" id="MF_01148"/>
    </source>
</evidence>
<evidence type="ECO:0000256" key="4">
    <source>
        <dbReference type="ARBA" id="ARBA00022679"/>
    </source>
</evidence>
<dbReference type="Gene3D" id="3.60.110.10">
    <property type="entry name" value="Carbon-nitrogen hydrolase"/>
    <property type="match status" value="1"/>
</dbReference>
<dbReference type="SUPFAM" id="SSF56317">
    <property type="entry name" value="Carbon-nitrogen hydrolase"/>
    <property type="match status" value="1"/>
</dbReference>
<dbReference type="InterPro" id="IPR004563">
    <property type="entry name" value="Apolipo_AcylTrfase"/>
</dbReference>
<evidence type="ECO:0000256" key="8">
    <source>
        <dbReference type="ARBA" id="ARBA00023315"/>
    </source>
</evidence>
<dbReference type="GO" id="GO:0042158">
    <property type="term" value="P:lipoprotein biosynthetic process"/>
    <property type="evidence" value="ECO:0007669"/>
    <property type="project" value="UniProtKB-UniRule"/>
</dbReference>
<keyword evidence="8 9" id="KW-0012">Acyltransferase</keyword>
<dbReference type="InterPro" id="IPR003010">
    <property type="entry name" value="C-N_Hydrolase"/>
</dbReference>
<evidence type="ECO:0000313" key="11">
    <source>
        <dbReference type="EMBL" id="MBB6055312.1"/>
    </source>
</evidence>
<evidence type="ECO:0000256" key="5">
    <source>
        <dbReference type="ARBA" id="ARBA00022692"/>
    </source>
</evidence>
<comment type="subcellular location">
    <subcellularLocation>
        <location evidence="1 9">Cell membrane</location>
        <topology evidence="1 9">Multi-pass membrane protein</topology>
    </subcellularLocation>
</comment>
<comment type="similarity">
    <text evidence="2 9">Belongs to the CN hydrolase family. Apolipoprotein N-acyltransferase subfamily.</text>
</comment>
<dbReference type="RefSeq" id="WP_188026077.1">
    <property type="nucleotide sequence ID" value="NZ_JACHGR010000003.1"/>
</dbReference>
<accession>A0A841GLE6</accession>
<proteinExistence type="inferred from homology"/>
<keyword evidence="3 9" id="KW-1003">Cell membrane</keyword>
<dbReference type="GO" id="GO:0016410">
    <property type="term" value="F:N-acyltransferase activity"/>
    <property type="evidence" value="ECO:0007669"/>
    <property type="project" value="UniProtKB-UniRule"/>
</dbReference>
<dbReference type="Pfam" id="PF00795">
    <property type="entry name" value="CN_hydrolase"/>
    <property type="match status" value="1"/>
</dbReference>
<keyword evidence="5 9" id="KW-0812">Transmembrane</keyword>
<dbReference type="Pfam" id="PF20154">
    <property type="entry name" value="LNT_N"/>
    <property type="match status" value="1"/>
</dbReference>
<dbReference type="InterPro" id="IPR036526">
    <property type="entry name" value="C-N_Hydrolase_sf"/>
</dbReference>
<dbReference type="NCBIfam" id="TIGR00546">
    <property type="entry name" value="lnt"/>
    <property type="match status" value="1"/>
</dbReference>
<feature type="transmembrane region" description="Helical" evidence="9">
    <location>
        <begin position="60"/>
        <end position="79"/>
    </location>
</feature>
<sequence>MNWNNSDGFRRPASQRALWGALLSGLLCGAAFAPYKIWPLAFVAMLGLLASLHQQTAGRAFRLTWLFAMAMNLPSLWWIHVSMTQFGGISLPAAFVLVAILCAYLSLYPALAAALLNRFFPKTGATRLLLAFPALWLISDWAMGHVLTGFPWMWLGYSQVDTWLTGFAPLFGVQSITLAVVWCSAACLLYWQQRQILWLLLPPLLFVTGYGLQQKVWTTPGDPVNFALAQGNIPQSSKWDPNFIKPTLVRYLDLTRESQGADIIIWPESAVPALENDMREFMTNMDDALRSQKTGFITGIQYYDQSSDRYYNGVIGSGLIDKEGKRTYQYGQGNRWYKHHLLPIGEFVPFGDLLRPIAPFFDLPMSSFSRGDAVQENLLSAGYKFATSICYEMEYSDELRRNIHQDTQFIVNVSNDSWFGTSGGPWQHMEIARMRAIEFGKAVVRATNSGVTVVFDHQGKTLGILPQFEQKVLRVDAAPTTGVTPYTRWGSQPLIVFCVAALMLGLWRQSQKRDYYW</sequence>
<protein>
    <recommendedName>
        <fullName evidence="9">Apolipoprotein N-acyltransferase</fullName>
        <shortName evidence="9">ALP N-acyltransferase</shortName>
        <ecNumber evidence="9">2.3.1.269</ecNumber>
    </recommendedName>
</protein>
<gene>
    <name evidence="9" type="primary">lnt</name>
    <name evidence="11" type="ORF">HNR75_001194</name>
</gene>
<dbReference type="UniPathway" id="UPA00666"/>
<dbReference type="PANTHER" id="PTHR38686">
    <property type="entry name" value="APOLIPOPROTEIN N-ACYLTRANSFERASE"/>
    <property type="match status" value="1"/>
</dbReference>
<name>A0A841GLE6_9GAMM</name>
<dbReference type="EMBL" id="JACHGR010000003">
    <property type="protein sequence ID" value="MBB6055312.1"/>
    <property type="molecule type" value="Genomic_DNA"/>
</dbReference>
<evidence type="ECO:0000256" key="6">
    <source>
        <dbReference type="ARBA" id="ARBA00022989"/>
    </source>
</evidence>
<keyword evidence="4 9" id="KW-0808">Transferase</keyword>
<dbReference type="CDD" id="cd07571">
    <property type="entry name" value="ALP_N-acyl_transferase"/>
    <property type="match status" value="1"/>
</dbReference>
<keyword evidence="7 9" id="KW-0472">Membrane</keyword>
<feature type="transmembrane region" description="Helical" evidence="9">
    <location>
        <begin position="91"/>
        <end position="116"/>
    </location>
</feature>
<evidence type="ECO:0000313" key="12">
    <source>
        <dbReference type="Proteomes" id="UP000585721"/>
    </source>
</evidence>
<comment type="caution">
    <text evidence="11">The sequence shown here is derived from an EMBL/GenBank/DDBJ whole genome shotgun (WGS) entry which is preliminary data.</text>
</comment>
<evidence type="ECO:0000256" key="2">
    <source>
        <dbReference type="ARBA" id="ARBA00010065"/>
    </source>
</evidence>
<comment type="pathway">
    <text evidence="9">Protein modification; lipoprotein biosynthesis (N-acyl transfer).</text>
</comment>
<evidence type="ECO:0000256" key="7">
    <source>
        <dbReference type="ARBA" id="ARBA00023136"/>
    </source>
</evidence>
<dbReference type="GO" id="GO:0005886">
    <property type="term" value="C:plasma membrane"/>
    <property type="evidence" value="ECO:0007669"/>
    <property type="project" value="UniProtKB-SubCell"/>
</dbReference>
<evidence type="ECO:0000256" key="1">
    <source>
        <dbReference type="ARBA" id="ARBA00004651"/>
    </source>
</evidence>
<dbReference type="AlphaFoldDB" id="A0A841GLE6"/>
<keyword evidence="12" id="KW-1185">Reference proteome</keyword>
<keyword evidence="6 9" id="KW-1133">Transmembrane helix</keyword>
<feature type="transmembrane region" description="Helical" evidence="9">
    <location>
        <begin position="20"/>
        <end position="48"/>
    </location>
</feature>
<dbReference type="HAMAP" id="MF_01148">
    <property type="entry name" value="Lnt"/>
    <property type="match status" value="1"/>
</dbReference>
<feature type="transmembrane region" description="Helical" evidence="9">
    <location>
        <begin position="167"/>
        <end position="189"/>
    </location>
</feature>